<accession>A0A3G1B893</accession>
<evidence type="ECO:0000256" key="1">
    <source>
        <dbReference type="SAM" id="MobiDB-lite"/>
    </source>
</evidence>
<dbReference type="EMBL" id="CP011097">
    <property type="protein sequence ID" value="AJZ76455.2"/>
    <property type="molecule type" value="Genomic_DNA"/>
</dbReference>
<feature type="compositionally biased region" description="Low complexity" evidence="1">
    <location>
        <begin position="456"/>
        <end position="465"/>
    </location>
</feature>
<reference evidence="3 4" key="1">
    <citation type="journal article" date="2016" name="Sci. Rep.">
        <title>A novel ammonia-oxidizing archaeon from wastewater treatment plant: Its enrichment, physiological and genomic characteristics.</title>
        <authorList>
            <person name="Li Y."/>
            <person name="Ding K."/>
            <person name="Wen X."/>
            <person name="Zhang B."/>
            <person name="Shen B."/>
            <person name="Yang Y."/>
        </authorList>
    </citation>
    <scope>NUCLEOTIDE SEQUENCE [LARGE SCALE GENOMIC DNA]</scope>
    <source>
        <strain evidence="3 4">SAT1</strain>
    </source>
</reference>
<dbReference type="InterPro" id="IPR027560">
    <property type="entry name" value="PEFG-CTERM"/>
</dbReference>
<feature type="compositionally biased region" description="Basic and acidic residues" evidence="1">
    <location>
        <begin position="440"/>
        <end position="455"/>
    </location>
</feature>
<keyword evidence="2" id="KW-0472">Membrane</keyword>
<evidence type="ECO:0000256" key="2">
    <source>
        <dbReference type="SAM" id="Phobius"/>
    </source>
</evidence>
<feature type="transmembrane region" description="Helical" evidence="2">
    <location>
        <begin position="736"/>
        <end position="754"/>
    </location>
</feature>
<keyword evidence="2" id="KW-1133">Transmembrane helix</keyword>
<evidence type="ECO:0000313" key="4">
    <source>
        <dbReference type="Proteomes" id="UP000266745"/>
    </source>
</evidence>
<gene>
    <name evidence="3" type="ORF">SU86_008925</name>
</gene>
<sequence length="761" mass="80790">MLCGNQGARSNSPKIDTRFLELGVLLSLVCLSPALNEAHGLTTAKNCSGCVNNTNTQILTIFNFQTEANPFLGGNTTFIITPNPYAHATNATDYLDLTTWFNFVVSDNDQLDSDPMPGIIELVGVNNGTYSVMQIKGTAGFGMAAYPAASDEIMGTTGFSYITQTFVNFTTTTSATIEPPLISDTLYDKLKNTGGAKINGVAISSKNDLPPAKIVVASQKLTATPPDHVVFTQTFSTSATPSTLISTLGIPTYSPPTDTSSGTSTSFIPPVYVAPVSSNGGNFILTPVMDTIVPGSNIVIRADKVSQGGDHPMLESIELPMNTQGSNVGISVKVDDAIPSGSPSVPSGFAKIYLDFQTSGDIDFSNSAVYAEKPTIRFTLEKVGSDCPTGVTLYLQQGSSWSTVGSNLSATSTGTHTCTYSKTVDHFSSYLVGTGNTDAGHGHSDSSHSSSHDSSHTASHTGHTHSTTDHEMDPMPGDHPYEHAIMEITKTLMIYEIQYSLETGSAQIIIGTTGSVGDIEVQAHTRAGGLVTAKPVKNNPFELFNKQSIGDLNKYVFEIPLNPSETYFRISVDDSQYTLAQTVAIDGIRGKVIPWYVDVSGVSDHSDHSTSESTTNSAEYAVKFDGGIKTVSYNDVQFPIKYEMAGSISGITVDESSKSVTFLLGEVVGGLATIQVPRGLVDATGNNFVVFVTASPQEQIEYELVSSTSDHYTLQMNLPEGASSLTIVGTAVVPEFGLLAPIILSLAIIPIVLARKRLNQL</sequence>
<dbReference type="NCBIfam" id="TIGR04296">
    <property type="entry name" value="PEFG-CTERM"/>
    <property type="match status" value="1"/>
</dbReference>
<evidence type="ECO:0008006" key="5">
    <source>
        <dbReference type="Google" id="ProtNLM"/>
    </source>
</evidence>
<proteinExistence type="predicted"/>
<dbReference type="AlphaFoldDB" id="A0A3G1B893"/>
<keyword evidence="2" id="KW-0812">Transmembrane</keyword>
<dbReference type="STRING" id="1603555.SU86_008925"/>
<evidence type="ECO:0000313" key="3">
    <source>
        <dbReference type="EMBL" id="AJZ76455.2"/>
    </source>
</evidence>
<protein>
    <recommendedName>
        <fullName evidence="5">PEFG-CTERM domain-containing protein</fullName>
    </recommendedName>
</protein>
<feature type="region of interest" description="Disordered" evidence="1">
    <location>
        <begin position="438"/>
        <end position="481"/>
    </location>
</feature>
<dbReference type="KEGG" id="tah:SU86_008925"/>
<keyword evidence="4" id="KW-1185">Reference proteome</keyword>
<organism evidence="3 4">
    <name type="scientific">Candidatus Nitrosotenuis cloacae</name>
    <dbReference type="NCBI Taxonomy" id="1603555"/>
    <lineage>
        <taxon>Archaea</taxon>
        <taxon>Nitrososphaerota</taxon>
        <taxon>Candidatus Nitrosotenuis</taxon>
    </lineage>
</organism>
<dbReference type="Proteomes" id="UP000266745">
    <property type="component" value="Chromosome"/>
</dbReference>
<name>A0A3G1B893_9ARCH</name>